<evidence type="ECO:0000256" key="1">
    <source>
        <dbReference type="SAM" id="SignalP"/>
    </source>
</evidence>
<feature type="chain" id="PRO_5018011989" description="HAD-like protein" evidence="1">
    <location>
        <begin position="26"/>
        <end position="399"/>
    </location>
</feature>
<evidence type="ECO:0008006" key="4">
    <source>
        <dbReference type="Google" id="ProtNLM"/>
    </source>
</evidence>
<sequence length="399" mass="44548">MRLRPFPYSALTLLILLSKPSPAFTTQMFTSTFLRPPTTPLRINLLLDFDSTLTTSDTLSTLALLPPSKSTSTKKWSYFVNAYLEDLQANLPPPPKPKEERGVTMVKQEMEYLESYLQIETGSVERIEVERYFAGLEGGMLREWGRKVGRTGEIGLREGWWRVWGWLLRHQEEERDGGGKGKVRVDVKVGVISVSWSKEWIRGLLEGGWELWKETNRGKVEVEEGVGGGLRELEIYANEFIVDPETGLTTGQFSRRKGCRGLWTAGDKVEVFDEVLALWDAERDGNGKGEEEGKGGVVTVYLGDSSTDLGCLLRADVGVVVGGNRELGETLGRLGVRLVDGMEGAGRGGDDEEGEENGWGKRLYRVEDLEEVLRWLEVFERGEGREGEGKILGGVKEVE</sequence>
<dbReference type="SUPFAM" id="SSF56784">
    <property type="entry name" value="HAD-like"/>
    <property type="match status" value="1"/>
</dbReference>
<gene>
    <name evidence="2" type="ORF">L211DRAFT_866799</name>
</gene>
<organism evidence="2 3">
    <name type="scientific">Terfezia boudieri ATCC MYA-4762</name>
    <dbReference type="NCBI Taxonomy" id="1051890"/>
    <lineage>
        <taxon>Eukaryota</taxon>
        <taxon>Fungi</taxon>
        <taxon>Dikarya</taxon>
        <taxon>Ascomycota</taxon>
        <taxon>Pezizomycotina</taxon>
        <taxon>Pezizomycetes</taxon>
        <taxon>Pezizales</taxon>
        <taxon>Pezizaceae</taxon>
        <taxon>Terfezia</taxon>
    </lineage>
</organism>
<reference evidence="2 3" key="1">
    <citation type="journal article" date="2018" name="Nat. Ecol. Evol.">
        <title>Pezizomycetes genomes reveal the molecular basis of ectomycorrhizal truffle lifestyle.</title>
        <authorList>
            <person name="Murat C."/>
            <person name="Payen T."/>
            <person name="Noel B."/>
            <person name="Kuo A."/>
            <person name="Morin E."/>
            <person name="Chen J."/>
            <person name="Kohler A."/>
            <person name="Krizsan K."/>
            <person name="Balestrini R."/>
            <person name="Da Silva C."/>
            <person name="Montanini B."/>
            <person name="Hainaut M."/>
            <person name="Levati E."/>
            <person name="Barry K.W."/>
            <person name="Belfiori B."/>
            <person name="Cichocki N."/>
            <person name="Clum A."/>
            <person name="Dockter R.B."/>
            <person name="Fauchery L."/>
            <person name="Guy J."/>
            <person name="Iotti M."/>
            <person name="Le Tacon F."/>
            <person name="Lindquist E.A."/>
            <person name="Lipzen A."/>
            <person name="Malagnac F."/>
            <person name="Mello A."/>
            <person name="Molinier V."/>
            <person name="Miyauchi S."/>
            <person name="Poulain J."/>
            <person name="Riccioni C."/>
            <person name="Rubini A."/>
            <person name="Sitrit Y."/>
            <person name="Splivallo R."/>
            <person name="Traeger S."/>
            <person name="Wang M."/>
            <person name="Zifcakova L."/>
            <person name="Wipf D."/>
            <person name="Zambonelli A."/>
            <person name="Paolocci F."/>
            <person name="Nowrousian M."/>
            <person name="Ottonello S."/>
            <person name="Baldrian P."/>
            <person name="Spatafora J.W."/>
            <person name="Henrissat B."/>
            <person name="Nagy L.G."/>
            <person name="Aury J.M."/>
            <person name="Wincker P."/>
            <person name="Grigoriev I.V."/>
            <person name="Bonfante P."/>
            <person name="Martin F.M."/>
        </authorList>
    </citation>
    <scope>NUCLEOTIDE SEQUENCE [LARGE SCALE GENOMIC DNA]</scope>
    <source>
        <strain evidence="2 3">ATCC MYA-4762</strain>
    </source>
</reference>
<feature type="signal peptide" evidence="1">
    <location>
        <begin position="1"/>
        <end position="25"/>
    </location>
</feature>
<dbReference type="InterPro" id="IPR050849">
    <property type="entry name" value="HAD-like_hydrolase_phosphatase"/>
</dbReference>
<accession>A0A3N4LSH6</accession>
<evidence type="ECO:0000313" key="3">
    <source>
        <dbReference type="Proteomes" id="UP000267821"/>
    </source>
</evidence>
<dbReference type="FunCoup" id="A0A3N4LSH6">
    <property type="interactions" value="16"/>
</dbReference>
<name>A0A3N4LSH6_9PEZI</name>
<dbReference type="InterPro" id="IPR036412">
    <property type="entry name" value="HAD-like_sf"/>
</dbReference>
<dbReference type="OrthoDB" id="10255128at2759"/>
<dbReference type="PANTHER" id="PTHR28181">
    <property type="entry name" value="UPF0655 PROTEIN YCR015C"/>
    <property type="match status" value="1"/>
</dbReference>
<dbReference type="InParanoid" id="A0A3N4LSH6"/>
<dbReference type="AlphaFoldDB" id="A0A3N4LSH6"/>
<dbReference type="InterPro" id="IPR023214">
    <property type="entry name" value="HAD_sf"/>
</dbReference>
<dbReference type="Proteomes" id="UP000267821">
    <property type="component" value="Unassembled WGS sequence"/>
</dbReference>
<keyword evidence="3" id="KW-1185">Reference proteome</keyword>
<dbReference type="Gene3D" id="3.40.50.1000">
    <property type="entry name" value="HAD superfamily/HAD-like"/>
    <property type="match status" value="1"/>
</dbReference>
<evidence type="ECO:0000313" key="2">
    <source>
        <dbReference type="EMBL" id="RPB25836.1"/>
    </source>
</evidence>
<keyword evidence="1" id="KW-0732">Signal</keyword>
<proteinExistence type="predicted"/>
<dbReference type="EMBL" id="ML121536">
    <property type="protein sequence ID" value="RPB25836.1"/>
    <property type="molecule type" value="Genomic_DNA"/>
</dbReference>
<dbReference type="STRING" id="1051890.A0A3N4LSH6"/>
<protein>
    <recommendedName>
        <fullName evidence="4">HAD-like protein</fullName>
    </recommendedName>
</protein>
<dbReference type="PANTHER" id="PTHR28181:SF1">
    <property type="entry name" value="COLD TOLERANCE PROTEIN 1"/>
    <property type="match status" value="1"/>
</dbReference>